<name>A0A2T7CKX3_9POAL</name>
<evidence type="ECO:0000313" key="2">
    <source>
        <dbReference type="Proteomes" id="UP000244336"/>
    </source>
</evidence>
<accession>A0A2T7CKX3</accession>
<keyword evidence="2" id="KW-1185">Reference proteome</keyword>
<gene>
    <name evidence="1" type="ORF">GQ55_8G051800</name>
</gene>
<evidence type="ECO:0000313" key="1">
    <source>
        <dbReference type="EMBL" id="PUZ43990.1"/>
    </source>
</evidence>
<dbReference type="Proteomes" id="UP000244336">
    <property type="component" value="Chromosome 8"/>
</dbReference>
<proteinExistence type="predicted"/>
<reference evidence="1 2" key="1">
    <citation type="submission" date="2018-04" db="EMBL/GenBank/DDBJ databases">
        <title>WGS assembly of Panicum hallii var. hallii HAL2.</title>
        <authorList>
            <person name="Lovell J."/>
            <person name="Jenkins J."/>
            <person name="Lowry D."/>
            <person name="Mamidi S."/>
            <person name="Sreedasyam A."/>
            <person name="Weng X."/>
            <person name="Barry K."/>
            <person name="Bonette J."/>
            <person name="Campitelli B."/>
            <person name="Daum C."/>
            <person name="Gordon S."/>
            <person name="Gould B."/>
            <person name="Lipzen A."/>
            <person name="MacQueen A."/>
            <person name="Palacio-Mejia J."/>
            <person name="Plott C."/>
            <person name="Shakirov E."/>
            <person name="Shu S."/>
            <person name="Yoshinaga Y."/>
            <person name="Zane M."/>
            <person name="Rokhsar D."/>
            <person name="Grimwood J."/>
            <person name="Schmutz J."/>
            <person name="Juenger T."/>
        </authorList>
    </citation>
    <scope>NUCLEOTIDE SEQUENCE [LARGE SCALE GENOMIC DNA]</scope>
    <source>
        <strain evidence="2">cv. HAL2</strain>
    </source>
</reference>
<dbReference type="AlphaFoldDB" id="A0A2T7CKX3"/>
<sequence length="64" mass="7036">MLGGDAAVHFPLAGTRCSVSWDGERQRRREVHGGTEQIHSQLPGRVSGEEVLHEYMVVHNLANG</sequence>
<dbReference type="EMBL" id="CM009756">
    <property type="protein sequence ID" value="PUZ43990.1"/>
    <property type="molecule type" value="Genomic_DNA"/>
</dbReference>
<protein>
    <submittedName>
        <fullName evidence="1">Uncharacterized protein</fullName>
    </submittedName>
</protein>
<organism evidence="1 2">
    <name type="scientific">Panicum hallii var. hallii</name>
    <dbReference type="NCBI Taxonomy" id="1504633"/>
    <lineage>
        <taxon>Eukaryota</taxon>
        <taxon>Viridiplantae</taxon>
        <taxon>Streptophyta</taxon>
        <taxon>Embryophyta</taxon>
        <taxon>Tracheophyta</taxon>
        <taxon>Spermatophyta</taxon>
        <taxon>Magnoliopsida</taxon>
        <taxon>Liliopsida</taxon>
        <taxon>Poales</taxon>
        <taxon>Poaceae</taxon>
        <taxon>PACMAD clade</taxon>
        <taxon>Panicoideae</taxon>
        <taxon>Panicodae</taxon>
        <taxon>Paniceae</taxon>
        <taxon>Panicinae</taxon>
        <taxon>Panicum</taxon>
        <taxon>Panicum sect. Panicum</taxon>
    </lineage>
</organism>
<dbReference type="Gramene" id="PUZ43990">
    <property type="protein sequence ID" value="PUZ43990"/>
    <property type="gene ID" value="GQ55_8G051800"/>
</dbReference>